<evidence type="ECO:0000313" key="4">
    <source>
        <dbReference type="Proteomes" id="UP000076400"/>
    </source>
</evidence>
<feature type="transmembrane region" description="Helical" evidence="1">
    <location>
        <begin position="9"/>
        <end position="28"/>
    </location>
</feature>
<protein>
    <recommendedName>
        <fullName evidence="2">DUF1468 domain-containing protein</fullName>
    </recommendedName>
</protein>
<dbReference type="EMBL" id="LPXN01000108">
    <property type="protein sequence ID" value="KZD08149.1"/>
    <property type="molecule type" value="Genomic_DNA"/>
</dbReference>
<organism evidence="3 4">
    <name type="scientific">Oceanibaculum pacificum</name>
    <dbReference type="NCBI Taxonomy" id="580166"/>
    <lineage>
        <taxon>Bacteria</taxon>
        <taxon>Pseudomonadati</taxon>
        <taxon>Pseudomonadota</taxon>
        <taxon>Alphaproteobacteria</taxon>
        <taxon>Rhodospirillales</taxon>
        <taxon>Oceanibaculaceae</taxon>
        <taxon>Oceanibaculum</taxon>
    </lineage>
</organism>
<proteinExistence type="predicted"/>
<keyword evidence="1" id="KW-0812">Transmembrane</keyword>
<feature type="transmembrane region" description="Helical" evidence="1">
    <location>
        <begin position="40"/>
        <end position="58"/>
    </location>
</feature>
<accession>A0A154W3W2</accession>
<reference evidence="3 4" key="1">
    <citation type="submission" date="2015-12" db="EMBL/GenBank/DDBJ databases">
        <title>Genome sequence of Oceanibaculum pacificum MCCC 1A02656.</title>
        <authorList>
            <person name="Lu L."/>
            <person name="Lai Q."/>
            <person name="Shao Z."/>
            <person name="Qian P."/>
        </authorList>
    </citation>
    <scope>NUCLEOTIDE SEQUENCE [LARGE SCALE GENOMIC DNA]</scope>
    <source>
        <strain evidence="3 4">MCCC 1A02656</strain>
    </source>
</reference>
<dbReference type="AlphaFoldDB" id="A0A154W3W2"/>
<sequence>MNRLNRDTITAIVLLLVCGACFWQTFYIREIPFSTMGSEVWPRFALAMMFVLVSIYLVQSIASPPPRVEGERRSVRAWVSSYSSALWCFGMFFLFVLVMPYLGMLLSGILFVFVTQTVIGRRDPRSLAIHLVVALVAVGGMWAIFRYGLGVALPVGSLFR</sequence>
<dbReference type="STRING" id="580166.AUP43_09065"/>
<evidence type="ECO:0000256" key="1">
    <source>
        <dbReference type="SAM" id="Phobius"/>
    </source>
</evidence>
<dbReference type="Pfam" id="PF07331">
    <property type="entry name" value="TctB"/>
    <property type="match status" value="1"/>
</dbReference>
<dbReference type="RefSeq" id="WP_067556205.1">
    <property type="nucleotide sequence ID" value="NZ_LPXN01000108.1"/>
</dbReference>
<keyword evidence="1" id="KW-1133">Transmembrane helix</keyword>
<feature type="domain" description="DUF1468" evidence="2">
    <location>
        <begin position="9"/>
        <end position="154"/>
    </location>
</feature>
<evidence type="ECO:0000313" key="3">
    <source>
        <dbReference type="EMBL" id="KZD08149.1"/>
    </source>
</evidence>
<feature type="transmembrane region" description="Helical" evidence="1">
    <location>
        <begin position="127"/>
        <end position="145"/>
    </location>
</feature>
<dbReference type="InterPro" id="IPR009936">
    <property type="entry name" value="DUF1468"/>
</dbReference>
<evidence type="ECO:0000259" key="2">
    <source>
        <dbReference type="Pfam" id="PF07331"/>
    </source>
</evidence>
<dbReference type="OrthoDB" id="7365255at2"/>
<gene>
    <name evidence="3" type="ORF">AUP43_09065</name>
</gene>
<keyword evidence="4" id="KW-1185">Reference proteome</keyword>
<dbReference type="Proteomes" id="UP000076400">
    <property type="component" value="Unassembled WGS sequence"/>
</dbReference>
<name>A0A154W3W2_9PROT</name>
<comment type="caution">
    <text evidence="3">The sequence shown here is derived from an EMBL/GenBank/DDBJ whole genome shotgun (WGS) entry which is preliminary data.</text>
</comment>
<keyword evidence="1" id="KW-0472">Membrane</keyword>